<sequence>MSRPLDDVSISQIGFIVADVEKTKQEVARFLDVPVPPTVSSGEYSVTQTVYKGKPAPDAECFMAFFYFGNLQVEFIQPNEAPSVWRDFLETRGEGIHHLAFNVKGMTKYITNLENFGMTMEQKGEYRRGNGRYAYFNACDSLKTFIELLESDEA</sequence>
<dbReference type="SUPFAM" id="SSF54593">
    <property type="entry name" value="Glyoxalase/Bleomycin resistance protein/Dihydroxybiphenyl dioxygenase"/>
    <property type="match status" value="1"/>
</dbReference>
<evidence type="ECO:0000313" key="3">
    <source>
        <dbReference type="Proteomes" id="UP000595917"/>
    </source>
</evidence>
<organism evidence="2 3">
    <name type="scientific">Breznakiella homolactica</name>
    <dbReference type="NCBI Taxonomy" id="2798577"/>
    <lineage>
        <taxon>Bacteria</taxon>
        <taxon>Pseudomonadati</taxon>
        <taxon>Spirochaetota</taxon>
        <taxon>Spirochaetia</taxon>
        <taxon>Spirochaetales</taxon>
        <taxon>Breznakiellaceae</taxon>
        <taxon>Breznakiella</taxon>
    </lineage>
</organism>
<proteinExistence type="predicted"/>
<dbReference type="Proteomes" id="UP000595917">
    <property type="component" value="Chromosome"/>
</dbReference>
<name>A0A7T7XRN3_9SPIR</name>
<protein>
    <submittedName>
        <fullName evidence="2">VOC family protein</fullName>
    </submittedName>
</protein>
<feature type="domain" description="VOC" evidence="1">
    <location>
        <begin position="9"/>
        <end position="151"/>
    </location>
</feature>
<dbReference type="AlphaFoldDB" id="A0A7T7XRN3"/>
<gene>
    <name evidence="2" type="ORF">JFL75_10165</name>
</gene>
<dbReference type="InterPro" id="IPR037523">
    <property type="entry name" value="VOC_core"/>
</dbReference>
<dbReference type="PROSITE" id="PS51819">
    <property type="entry name" value="VOC"/>
    <property type="match status" value="1"/>
</dbReference>
<dbReference type="EMBL" id="CP067089">
    <property type="protein sequence ID" value="QQO11247.1"/>
    <property type="molecule type" value="Genomic_DNA"/>
</dbReference>
<evidence type="ECO:0000313" key="2">
    <source>
        <dbReference type="EMBL" id="QQO11247.1"/>
    </source>
</evidence>
<accession>A0A7T7XRN3</accession>
<dbReference type="KEGG" id="bhc:JFL75_10165"/>
<dbReference type="Gene3D" id="3.10.180.10">
    <property type="entry name" value="2,3-Dihydroxybiphenyl 1,2-Dioxygenase, domain 1"/>
    <property type="match status" value="1"/>
</dbReference>
<dbReference type="RefSeq" id="WP_215628556.1">
    <property type="nucleotide sequence ID" value="NZ_CP067089.2"/>
</dbReference>
<evidence type="ECO:0000259" key="1">
    <source>
        <dbReference type="PROSITE" id="PS51819"/>
    </source>
</evidence>
<dbReference type="Pfam" id="PF13669">
    <property type="entry name" value="Glyoxalase_4"/>
    <property type="match status" value="1"/>
</dbReference>
<dbReference type="InterPro" id="IPR029068">
    <property type="entry name" value="Glyas_Bleomycin-R_OHBP_Dase"/>
</dbReference>
<reference evidence="2" key="1">
    <citation type="submission" date="2021-01" db="EMBL/GenBank/DDBJ databases">
        <title>Description of Breznakiella homolactica.</title>
        <authorList>
            <person name="Song Y."/>
            <person name="Brune A."/>
        </authorList>
    </citation>
    <scope>NUCLEOTIDE SEQUENCE</scope>
    <source>
        <strain evidence="2">RmG30</strain>
    </source>
</reference>
<keyword evidence="3" id="KW-1185">Reference proteome</keyword>